<comment type="catalytic activity">
    <reaction evidence="1">
        <text>ATP + protein L-histidine = ADP + protein N-phospho-L-histidine.</text>
        <dbReference type="EC" id="2.7.13.3"/>
    </reaction>
</comment>
<keyword evidence="9" id="KW-0067">ATP-binding</keyword>
<keyword evidence="5" id="KW-0808">Transferase</keyword>
<dbReference type="SUPFAM" id="SSF55874">
    <property type="entry name" value="ATPase domain of HSP90 chaperone/DNA topoisomerase II/histidine kinase"/>
    <property type="match status" value="1"/>
</dbReference>
<evidence type="ECO:0000259" key="14">
    <source>
        <dbReference type="PROSITE" id="PS50109"/>
    </source>
</evidence>
<dbReference type="InterPro" id="IPR004358">
    <property type="entry name" value="Sig_transdc_His_kin-like_C"/>
</dbReference>
<keyword evidence="17" id="KW-1185">Reference proteome</keyword>
<evidence type="ECO:0000313" key="17">
    <source>
        <dbReference type="Proteomes" id="UP000078390"/>
    </source>
</evidence>
<keyword evidence="8 16" id="KW-0418">Kinase</keyword>
<dbReference type="SMART" id="SM00387">
    <property type="entry name" value="HATPase_c"/>
    <property type="match status" value="1"/>
</dbReference>
<keyword evidence="6 13" id="KW-0812">Transmembrane</keyword>
<name>A0A179D3U9_9BACT</name>
<dbReference type="EC" id="2.7.13.3" evidence="3"/>
<dbReference type="InterPro" id="IPR050428">
    <property type="entry name" value="TCS_sensor_his_kinase"/>
</dbReference>
<evidence type="ECO:0000256" key="4">
    <source>
        <dbReference type="ARBA" id="ARBA00022553"/>
    </source>
</evidence>
<evidence type="ECO:0000256" key="2">
    <source>
        <dbReference type="ARBA" id="ARBA00004370"/>
    </source>
</evidence>
<feature type="domain" description="HAMP" evidence="15">
    <location>
        <begin position="179"/>
        <end position="233"/>
    </location>
</feature>
<dbReference type="Pfam" id="PF00512">
    <property type="entry name" value="HisKA"/>
    <property type="match status" value="1"/>
</dbReference>
<evidence type="ECO:0000256" key="6">
    <source>
        <dbReference type="ARBA" id="ARBA00022692"/>
    </source>
</evidence>
<evidence type="ECO:0000259" key="15">
    <source>
        <dbReference type="PROSITE" id="PS50885"/>
    </source>
</evidence>
<dbReference type="InterPro" id="IPR036097">
    <property type="entry name" value="HisK_dim/P_sf"/>
</dbReference>
<dbReference type="GO" id="GO:0005886">
    <property type="term" value="C:plasma membrane"/>
    <property type="evidence" value="ECO:0007669"/>
    <property type="project" value="TreeGrafter"/>
</dbReference>
<proteinExistence type="predicted"/>
<dbReference type="GO" id="GO:0005524">
    <property type="term" value="F:ATP binding"/>
    <property type="evidence" value="ECO:0007669"/>
    <property type="project" value="UniProtKB-KW"/>
</dbReference>
<dbReference type="SUPFAM" id="SSF47384">
    <property type="entry name" value="Homodimeric domain of signal transducing histidine kinase"/>
    <property type="match status" value="1"/>
</dbReference>
<dbReference type="SMART" id="SM00388">
    <property type="entry name" value="HisKA"/>
    <property type="match status" value="1"/>
</dbReference>
<evidence type="ECO:0000256" key="13">
    <source>
        <dbReference type="SAM" id="Phobius"/>
    </source>
</evidence>
<accession>A0A179D3U9</accession>
<evidence type="ECO:0000256" key="8">
    <source>
        <dbReference type="ARBA" id="ARBA00022777"/>
    </source>
</evidence>
<evidence type="ECO:0000256" key="1">
    <source>
        <dbReference type="ARBA" id="ARBA00000085"/>
    </source>
</evidence>
<dbReference type="InterPro" id="IPR003661">
    <property type="entry name" value="HisK_dim/P_dom"/>
</dbReference>
<dbReference type="STRING" id="999894.TDIS_1778"/>
<feature type="transmembrane region" description="Helical" evidence="13">
    <location>
        <begin position="158"/>
        <end position="178"/>
    </location>
</feature>
<dbReference type="PRINTS" id="PR00344">
    <property type="entry name" value="BCTRLSENSOR"/>
</dbReference>
<dbReference type="EMBL" id="LWLG01000015">
    <property type="protein sequence ID" value="OAQ20152.1"/>
    <property type="molecule type" value="Genomic_DNA"/>
</dbReference>
<keyword evidence="12 13" id="KW-0472">Membrane</keyword>
<dbReference type="PROSITE" id="PS50109">
    <property type="entry name" value="HIS_KIN"/>
    <property type="match status" value="1"/>
</dbReference>
<evidence type="ECO:0000256" key="10">
    <source>
        <dbReference type="ARBA" id="ARBA00022989"/>
    </source>
</evidence>
<dbReference type="Gene3D" id="1.10.287.130">
    <property type="match status" value="1"/>
</dbReference>
<dbReference type="InterPro" id="IPR005467">
    <property type="entry name" value="His_kinase_dom"/>
</dbReference>
<dbReference type="PANTHER" id="PTHR45436">
    <property type="entry name" value="SENSOR HISTIDINE KINASE YKOH"/>
    <property type="match status" value="1"/>
</dbReference>
<comment type="caution">
    <text evidence="16">The sequence shown here is derived from an EMBL/GenBank/DDBJ whole genome shotgun (WGS) entry which is preliminary data.</text>
</comment>
<comment type="subcellular location">
    <subcellularLocation>
        <location evidence="2">Membrane</location>
    </subcellularLocation>
</comment>
<feature type="domain" description="Histidine kinase" evidence="14">
    <location>
        <begin position="241"/>
        <end position="453"/>
    </location>
</feature>
<dbReference type="SMART" id="SM00304">
    <property type="entry name" value="HAMP"/>
    <property type="match status" value="1"/>
</dbReference>
<protein>
    <recommendedName>
        <fullName evidence="3">histidine kinase</fullName>
        <ecNumber evidence="3">2.7.13.3</ecNumber>
    </recommendedName>
</protein>
<gene>
    <name evidence="16" type="ORF">TDIS_1778</name>
</gene>
<dbReference type="AlphaFoldDB" id="A0A179D3U9"/>
<dbReference type="FunFam" id="3.30.565.10:FF:000037">
    <property type="entry name" value="Hybrid sensor histidine kinase/response regulator"/>
    <property type="match status" value="1"/>
</dbReference>
<evidence type="ECO:0000256" key="3">
    <source>
        <dbReference type="ARBA" id="ARBA00012438"/>
    </source>
</evidence>
<feature type="transmembrane region" description="Helical" evidence="13">
    <location>
        <begin position="12"/>
        <end position="33"/>
    </location>
</feature>
<dbReference type="Gene3D" id="6.10.340.10">
    <property type="match status" value="1"/>
</dbReference>
<dbReference type="Pfam" id="PF00672">
    <property type="entry name" value="HAMP"/>
    <property type="match status" value="1"/>
</dbReference>
<keyword evidence="7" id="KW-0547">Nucleotide-binding</keyword>
<dbReference type="Gene3D" id="3.30.565.10">
    <property type="entry name" value="Histidine kinase-like ATPase, C-terminal domain"/>
    <property type="match status" value="1"/>
</dbReference>
<dbReference type="GO" id="GO:0000155">
    <property type="term" value="F:phosphorelay sensor kinase activity"/>
    <property type="evidence" value="ECO:0007669"/>
    <property type="project" value="InterPro"/>
</dbReference>
<dbReference type="InterPro" id="IPR036890">
    <property type="entry name" value="HATPase_C_sf"/>
</dbReference>
<evidence type="ECO:0000256" key="5">
    <source>
        <dbReference type="ARBA" id="ARBA00022679"/>
    </source>
</evidence>
<dbReference type="CDD" id="cd00075">
    <property type="entry name" value="HATPase"/>
    <property type="match status" value="1"/>
</dbReference>
<keyword evidence="4" id="KW-0597">Phosphoprotein</keyword>
<evidence type="ECO:0000256" key="9">
    <source>
        <dbReference type="ARBA" id="ARBA00022840"/>
    </source>
</evidence>
<dbReference type="Pfam" id="PF02518">
    <property type="entry name" value="HATPase_c"/>
    <property type="match status" value="1"/>
</dbReference>
<sequence length="467" mass="53406">MPTKSLAFRLAVLYGSLFLVATGLVFAVVHLILAHKLLQNLDQDLKEDVSEITTIYLRKGLPALKSLASAELAEEGPNNFFFRILDSEGREVFSVGNSVFKTLPWPDRASESPKFFVFDLTDSLGRVRAVVWRLGEHRMEMAVPLRFNQRILAQIHRAFLWAGVVALLISFPMGFLFAKRSLRQILEIERVARGIVDARDFSRRVPLSGRGDEPDRLAETFNSMLEKLDLYFRELLQIFDNLAHDFKNLLSHLRLLAERALEKRDPEEREELIVRILYESDRFLHLLNVLLDLSEAETGLLKLRRERFPVKDILEEVDQVFRELAVSQGLNFEIRYPDEDLYLFADRARFLQALLNLVDNAFKYTPSGGRIRVEAKRKGEDLVIKVQDSGRGISPEELSRIFDRFYRGRGPERGRGLGLSLARAYVEAHGGEISVESEPGRGSVFYIVLPQTLPVETTHPAKEIVED</sequence>
<reference evidence="16 17" key="1">
    <citation type="submission" date="2016-04" db="EMBL/GenBank/DDBJ databases">
        <title>Genome analysis of Thermosulfurimonas dismutans, the first thermophilic sulfur-disproportionating bacterium of the phylum Thermodesulfobacteria.</title>
        <authorList>
            <person name="Mardanov A.V."/>
            <person name="Beletsky A.V."/>
            <person name="Kadnikov V.V."/>
            <person name="Slobodkin A.I."/>
            <person name="Ravin N.V."/>
        </authorList>
    </citation>
    <scope>NUCLEOTIDE SEQUENCE [LARGE SCALE GENOMIC DNA]</scope>
    <source>
        <strain evidence="16 17">S95</strain>
    </source>
</reference>
<dbReference type="CDD" id="cd06225">
    <property type="entry name" value="HAMP"/>
    <property type="match status" value="1"/>
</dbReference>
<keyword evidence="10 13" id="KW-1133">Transmembrane helix</keyword>
<dbReference type="InterPro" id="IPR003660">
    <property type="entry name" value="HAMP_dom"/>
</dbReference>
<dbReference type="PANTHER" id="PTHR45436:SF8">
    <property type="entry name" value="HISTIDINE KINASE"/>
    <property type="match status" value="1"/>
</dbReference>
<organism evidence="16 17">
    <name type="scientific">Thermosulfurimonas dismutans</name>
    <dbReference type="NCBI Taxonomy" id="999894"/>
    <lineage>
        <taxon>Bacteria</taxon>
        <taxon>Pseudomonadati</taxon>
        <taxon>Thermodesulfobacteriota</taxon>
        <taxon>Thermodesulfobacteria</taxon>
        <taxon>Thermodesulfobacteriales</taxon>
        <taxon>Thermodesulfobacteriaceae</taxon>
        <taxon>Thermosulfurimonas</taxon>
    </lineage>
</organism>
<dbReference type="Proteomes" id="UP000078390">
    <property type="component" value="Unassembled WGS sequence"/>
</dbReference>
<dbReference type="InterPro" id="IPR003594">
    <property type="entry name" value="HATPase_dom"/>
</dbReference>
<evidence type="ECO:0000313" key="16">
    <source>
        <dbReference type="EMBL" id="OAQ20152.1"/>
    </source>
</evidence>
<evidence type="ECO:0000256" key="12">
    <source>
        <dbReference type="ARBA" id="ARBA00023136"/>
    </source>
</evidence>
<keyword evidence="11" id="KW-0902">Two-component regulatory system</keyword>
<evidence type="ECO:0000256" key="11">
    <source>
        <dbReference type="ARBA" id="ARBA00023012"/>
    </source>
</evidence>
<evidence type="ECO:0000256" key="7">
    <source>
        <dbReference type="ARBA" id="ARBA00022741"/>
    </source>
</evidence>
<dbReference type="PROSITE" id="PS50885">
    <property type="entry name" value="HAMP"/>
    <property type="match status" value="1"/>
</dbReference>